<dbReference type="EMBL" id="PUFN01000007">
    <property type="protein sequence ID" value="TDG73787.1"/>
    <property type="molecule type" value="Genomic_DNA"/>
</dbReference>
<dbReference type="PANTHER" id="PTHR43022">
    <property type="entry name" value="PROTEIN SMF"/>
    <property type="match status" value="1"/>
</dbReference>
<accession>A0A4R5NH21</accession>
<keyword evidence="2" id="KW-0812">Transmembrane</keyword>
<dbReference type="InterPro" id="IPR057666">
    <property type="entry name" value="DrpA_SLOG"/>
</dbReference>
<comment type="caution">
    <text evidence="4">The sequence shown here is derived from an EMBL/GenBank/DDBJ whole genome shotgun (WGS) entry which is preliminary data.</text>
</comment>
<feature type="domain" description="Smf/DprA SLOG" evidence="3">
    <location>
        <begin position="73"/>
        <end position="256"/>
    </location>
</feature>
<name>A0A4R5NH21_9LACO</name>
<dbReference type="OrthoDB" id="9785707at2"/>
<keyword evidence="2" id="KW-0472">Membrane</keyword>
<keyword evidence="5" id="KW-1185">Reference proteome</keyword>
<protein>
    <recommendedName>
        <fullName evidence="3">Smf/DprA SLOG domain-containing protein</fullName>
    </recommendedName>
</protein>
<dbReference type="GO" id="GO:0009294">
    <property type="term" value="P:DNA-mediated transformation"/>
    <property type="evidence" value="ECO:0007669"/>
    <property type="project" value="InterPro"/>
</dbReference>
<dbReference type="SUPFAM" id="SSF102405">
    <property type="entry name" value="MCP/YpsA-like"/>
    <property type="match status" value="1"/>
</dbReference>
<dbReference type="RefSeq" id="WP_010020916.1">
    <property type="nucleotide sequence ID" value="NZ_PUFN01000007.1"/>
</dbReference>
<evidence type="ECO:0000256" key="2">
    <source>
        <dbReference type="SAM" id="Phobius"/>
    </source>
</evidence>
<evidence type="ECO:0000259" key="3">
    <source>
        <dbReference type="Pfam" id="PF02481"/>
    </source>
</evidence>
<comment type="similarity">
    <text evidence="1">Belongs to the DprA/Smf family.</text>
</comment>
<dbReference type="InterPro" id="IPR003488">
    <property type="entry name" value="DprA"/>
</dbReference>
<sequence>MPPLTKLILILLQIPYVGPITVLNFLATGIDPTTVLSNKGKTFPKQIPNQLWDEYAIKAQKQWNLAQELGITVINYQDTAYPQRLLILDNFPPIIYVKGNQNLLNRPKLTAIIGTREPQSITVKRGQRLTKYLVSRDHVIVAGLALGCDTIAHKTCLQNHGQTIAVLAHGLAQQIYPPENGELAQEIIKSGGLLVTTYPPMTKVAPYRLAERDRWQSGLSDKVIVLETNENSGTNITIEYALKQKREVIILKNQINN</sequence>
<reference evidence="4 5" key="1">
    <citation type="journal article" date="2019" name="Appl. Microbiol. Biotechnol.">
        <title>Uncovering carbohydrate metabolism through a genotype-phenotype association study of 56 lactic acid bacteria genomes.</title>
        <authorList>
            <person name="Buron-Moles G."/>
            <person name="Chailyan A."/>
            <person name="Dolejs I."/>
            <person name="Forster J."/>
            <person name="Miks M.H."/>
        </authorList>
    </citation>
    <scope>NUCLEOTIDE SEQUENCE [LARGE SCALE GENOMIC DNA]</scope>
    <source>
        <strain evidence="4 5">ATCC 29644</strain>
    </source>
</reference>
<evidence type="ECO:0000256" key="1">
    <source>
        <dbReference type="ARBA" id="ARBA00006525"/>
    </source>
</evidence>
<proteinExistence type="inferred from homology"/>
<dbReference type="PANTHER" id="PTHR43022:SF1">
    <property type="entry name" value="PROTEIN SMF"/>
    <property type="match status" value="1"/>
</dbReference>
<organism evidence="4 5">
    <name type="scientific">Companilactobacillus farciminis</name>
    <dbReference type="NCBI Taxonomy" id="1612"/>
    <lineage>
        <taxon>Bacteria</taxon>
        <taxon>Bacillati</taxon>
        <taxon>Bacillota</taxon>
        <taxon>Bacilli</taxon>
        <taxon>Lactobacillales</taxon>
        <taxon>Lactobacillaceae</taxon>
        <taxon>Companilactobacillus</taxon>
    </lineage>
</organism>
<dbReference type="Proteomes" id="UP000295257">
    <property type="component" value="Unassembled WGS sequence"/>
</dbReference>
<keyword evidence="2" id="KW-1133">Transmembrane helix</keyword>
<evidence type="ECO:0000313" key="4">
    <source>
        <dbReference type="EMBL" id="TDG73787.1"/>
    </source>
</evidence>
<dbReference type="Gene3D" id="3.40.50.450">
    <property type="match status" value="1"/>
</dbReference>
<dbReference type="AlphaFoldDB" id="A0A4R5NH21"/>
<gene>
    <name evidence="4" type="ORF">C5L30_001279</name>
</gene>
<evidence type="ECO:0000313" key="5">
    <source>
        <dbReference type="Proteomes" id="UP000295257"/>
    </source>
</evidence>
<feature type="transmembrane region" description="Helical" evidence="2">
    <location>
        <begin position="7"/>
        <end position="27"/>
    </location>
</feature>
<dbReference type="Pfam" id="PF02481">
    <property type="entry name" value="DNA_processg_A"/>
    <property type="match status" value="1"/>
</dbReference>